<feature type="chain" id="PRO_5046555482" evidence="2">
    <location>
        <begin position="29"/>
        <end position="379"/>
    </location>
</feature>
<proteinExistence type="predicted"/>
<keyword evidence="2" id="KW-0732">Signal</keyword>
<keyword evidence="4" id="KW-1185">Reference proteome</keyword>
<evidence type="ECO:0000256" key="1">
    <source>
        <dbReference type="SAM" id="MobiDB-lite"/>
    </source>
</evidence>
<organism evidence="3 4">
    <name type="scientific">Kutzneria chonburiensis</name>
    <dbReference type="NCBI Taxonomy" id="1483604"/>
    <lineage>
        <taxon>Bacteria</taxon>
        <taxon>Bacillati</taxon>
        <taxon>Actinomycetota</taxon>
        <taxon>Actinomycetes</taxon>
        <taxon>Pseudonocardiales</taxon>
        <taxon>Pseudonocardiaceae</taxon>
        <taxon>Kutzneria</taxon>
    </lineage>
</organism>
<evidence type="ECO:0000313" key="3">
    <source>
        <dbReference type="EMBL" id="MFC0541590.1"/>
    </source>
</evidence>
<name>A0ABV6MNT5_9PSEU</name>
<dbReference type="Gene3D" id="2.60.120.260">
    <property type="entry name" value="Galactose-binding domain-like"/>
    <property type="match status" value="1"/>
</dbReference>
<protein>
    <submittedName>
        <fullName evidence="3">Uncharacterized protein</fullName>
    </submittedName>
</protein>
<feature type="region of interest" description="Disordered" evidence="1">
    <location>
        <begin position="27"/>
        <end position="50"/>
    </location>
</feature>
<sequence>MPTPRRTLALLSTIACVAVLGLTIPASGADPSHDPDSWQANSVGGDEENEEVVANPAAVTASCGVERWAVKTGTDADAGKITLQSTSTSTIASLTSLPAPASLPANNRVQPTETTVFRLSATLTQYKLETDSDFHLVLSDGAGHTMIAEIPDPACVGAGSPLASSVQKARSEFTAKYTPTSSFKTANVPVTITGVGFFDFLHGQTGVAPNGIELHSVLDVQFGGGGGGCTAAQLLGNPGFETGSASPWTTSSGVINNSSSEPAHSGSYDAWMDGYGSAHTDTVSQQVAVPSGCTTYTLSYWLHVDTAEPTTTAYDTLTVQVNGSTLATYSNKDAASGYVRHSVDLSAYQGQTVTVTFTGTEDSVKQTSFVLDDTAVTVG</sequence>
<accession>A0ABV6MNT5</accession>
<evidence type="ECO:0000256" key="2">
    <source>
        <dbReference type="SAM" id="SignalP"/>
    </source>
</evidence>
<dbReference type="EMBL" id="JBHLUD010000002">
    <property type="protein sequence ID" value="MFC0541590.1"/>
    <property type="molecule type" value="Genomic_DNA"/>
</dbReference>
<reference evidence="3 4" key="1">
    <citation type="submission" date="2024-09" db="EMBL/GenBank/DDBJ databases">
        <authorList>
            <person name="Sun Q."/>
            <person name="Mori K."/>
        </authorList>
    </citation>
    <scope>NUCLEOTIDE SEQUENCE [LARGE SCALE GENOMIC DNA]</scope>
    <source>
        <strain evidence="3 4">TBRC 1432</strain>
    </source>
</reference>
<dbReference type="RefSeq" id="WP_273942382.1">
    <property type="nucleotide sequence ID" value="NZ_CP097263.1"/>
</dbReference>
<feature type="signal peptide" evidence="2">
    <location>
        <begin position="1"/>
        <end position="28"/>
    </location>
</feature>
<evidence type="ECO:0000313" key="4">
    <source>
        <dbReference type="Proteomes" id="UP001589810"/>
    </source>
</evidence>
<comment type="caution">
    <text evidence="3">The sequence shown here is derived from an EMBL/GenBank/DDBJ whole genome shotgun (WGS) entry which is preliminary data.</text>
</comment>
<dbReference type="Proteomes" id="UP001589810">
    <property type="component" value="Unassembled WGS sequence"/>
</dbReference>
<gene>
    <name evidence="3" type="ORF">ACFFH7_08865</name>
</gene>